<feature type="transmembrane region" description="Helical" evidence="1">
    <location>
        <begin position="204"/>
        <end position="223"/>
    </location>
</feature>
<dbReference type="AlphaFoldDB" id="A0A1M5HU08"/>
<protein>
    <submittedName>
        <fullName evidence="2">Benzoate membrane transport protein</fullName>
    </submittedName>
</protein>
<accession>A0A1M5HU08</accession>
<keyword evidence="3" id="KW-1185">Reference proteome</keyword>
<evidence type="ECO:0000256" key="1">
    <source>
        <dbReference type="SAM" id="Phobius"/>
    </source>
</evidence>
<evidence type="ECO:0000313" key="2">
    <source>
        <dbReference type="EMBL" id="SHG19429.1"/>
    </source>
</evidence>
<gene>
    <name evidence="2" type="ORF">SAMN05216361_1619</name>
</gene>
<feature type="transmembrane region" description="Helical" evidence="1">
    <location>
        <begin position="359"/>
        <end position="381"/>
    </location>
</feature>
<dbReference type="NCBIfam" id="TIGR00843">
    <property type="entry name" value="benE"/>
    <property type="match status" value="1"/>
</dbReference>
<dbReference type="STRING" id="634436.SAMN05216361_1619"/>
<sequence>MAGYFRISHIAAGLTAVVVGYSSSVVIVIEAARQAGANDAQLISWLLILGLGMGISCLYFSLKFRMPVVTAWSTPGAVFLISTAGPFSLSDVTGALIGAGILSLIAARSQALMRGIERIPPALAAAMLAGILLPYCLNVFSSATSHPLLTMLFVGIYLLGSRLFARYLMLILLVVAGIAAWVLSPAGAPAVTLGLPTLEWVMPTWSLSAFISIGVPLFLITMLSQNLPGISILHSHHYKPDNRFVLTGIALLQLFTAPFGGFMYNLAAITAAICMAENVDDDPAQRYKAGVAAGLGYLLSGAMAVAIVSVFTMMPTVVTQLLAGIALLATLQSSLLRALEETHYRQAALLTMLCSASGLTMLGISAPVWGLLLGVVTLGFTSGWKRQVVSR</sequence>
<dbReference type="Pfam" id="PF03594">
    <property type="entry name" value="BenE"/>
    <property type="match status" value="1"/>
</dbReference>
<dbReference type="RefSeq" id="WP_073320458.1">
    <property type="nucleotide sequence ID" value="NZ_FQWD01000002.1"/>
</dbReference>
<feature type="transmembrane region" description="Helical" evidence="1">
    <location>
        <begin position="167"/>
        <end position="184"/>
    </location>
</feature>
<feature type="transmembrane region" description="Helical" evidence="1">
    <location>
        <begin position="143"/>
        <end position="160"/>
    </location>
</feature>
<keyword evidence="1" id="KW-0472">Membrane</keyword>
<organism evidence="2 3">
    <name type="scientific">Marisediminitalea aggregata</name>
    <dbReference type="NCBI Taxonomy" id="634436"/>
    <lineage>
        <taxon>Bacteria</taxon>
        <taxon>Pseudomonadati</taxon>
        <taxon>Pseudomonadota</taxon>
        <taxon>Gammaproteobacteria</taxon>
        <taxon>Alteromonadales</taxon>
        <taxon>Alteromonadaceae</taxon>
        <taxon>Marisediminitalea</taxon>
    </lineage>
</organism>
<keyword evidence="1" id="KW-1133">Transmembrane helix</keyword>
<feature type="transmembrane region" description="Helical" evidence="1">
    <location>
        <begin position="244"/>
        <end position="269"/>
    </location>
</feature>
<feature type="transmembrane region" description="Helical" evidence="1">
    <location>
        <begin position="42"/>
        <end position="62"/>
    </location>
</feature>
<feature type="transmembrane region" description="Helical" evidence="1">
    <location>
        <begin position="77"/>
        <end position="107"/>
    </location>
</feature>
<reference evidence="3" key="1">
    <citation type="submission" date="2016-11" db="EMBL/GenBank/DDBJ databases">
        <authorList>
            <person name="Varghese N."/>
            <person name="Submissions S."/>
        </authorList>
    </citation>
    <scope>NUCLEOTIDE SEQUENCE [LARGE SCALE GENOMIC DNA]</scope>
    <source>
        <strain evidence="3">CGMCC 1.8995</strain>
    </source>
</reference>
<feature type="transmembrane region" description="Helical" evidence="1">
    <location>
        <begin position="289"/>
        <end position="314"/>
    </location>
</feature>
<keyword evidence="1" id="KW-0812">Transmembrane</keyword>
<proteinExistence type="predicted"/>
<dbReference type="OrthoDB" id="9792424at2"/>
<dbReference type="PANTHER" id="PTHR30199">
    <property type="entry name" value="MFS FAMILY TRANSPORTER, PREDICTED SUBSTRATE BENZOATE"/>
    <property type="match status" value="1"/>
</dbReference>
<dbReference type="GO" id="GO:0042925">
    <property type="term" value="F:benzoate transmembrane transporter activity"/>
    <property type="evidence" value="ECO:0007669"/>
    <property type="project" value="InterPro"/>
</dbReference>
<dbReference type="InterPro" id="IPR004711">
    <property type="entry name" value="Benzoate_Transporter"/>
</dbReference>
<name>A0A1M5HU08_9ALTE</name>
<feature type="transmembrane region" description="Helical" evidence="1">
    <location>
        <begin position="6"/>
        <end position="30"/>
    </location>
</feature>
<feature type="transmembrane region" description="Helical" evidence="1">
    <location>
        <begin position="321"/>
        <end position="339"/>
    </location>
</feature>
<feature type="transmembrane region" description="Helical" evidence="1">
    <location>
        <begin position="119"/>
        <end position="137"/>
    </location>
</feature>
<dbReference type="EMBL" id="FQWD01000002">
    <property type="protein sequence ID" value="SHG19429.1"/>
    <property type="molecule type" value="Genomic_DNA"/>
</dbReference>
<dbReference type="PANTHER" id="PTHR30199:SF0">
    <property type="entry name" value="INNER MEMBRANE PROTEIN YDCO"/>
    <property type="match status" value="1"/>
</dbReference>
<evidence type="ECO:0000313" key="3">
    <source>
        <dbReference type="Proteomes" id="UP000184520"/>
    </source>
</evidence>
<dbReference type="GO" id="GO:0005886">
    <property type="term" value="C:plasma membrane"/>
    <property type="evidence" value="ECO:0007669"/>
    <property type="project" value="TreeGrafter"/>
</dbReference>
<dbReference type="Proteomes" id="UP000184520">
    <property type="component" value="Unassembled WGS sequence"/>
</dbReference>